<feature type="transmembrane region" description="Helical" evidence="1">
    <location>
        <begin position="20"/>
        <end position="39"/>
    </location>
</feature>
<keyword evidence="1" id="KW-0812">Transmembrane</keyword>
<keyword evidence="1" id="KW-0472">Membrane</keyword>
<evidence type="ECO:0008006" key="4">
    <source>
        <dbReference type="Google" id="ProtNLM"/>
    </source>
</evidence>
<name>A0ABZ1TMN8_STRVG</name>
<gene>
    <name evidence="2" type="ORF">OG517_39815</name>
</gene>
<keyword evidence="1" id="KW-1133">Transmembrane helix</keyword>
<organism evidence="2 3">
    <name type="scientific">Streptomyces virginiae</name>
    <name type="common">Streptomyces cinnamonensis</name>
    <dbReference type="NCBI Taxonomy" id="1961"/>
    <lineage>
        <taxon>Bacteria</taxon>
        <taxon>Bacillati</taxon>
        <taxon>Actinomycetota</taxon>
        <taxon>Actinomycetes</taxon>
        <taxon>Kitasatosporales</taxon>
        <taxon>Streptomycetaceae</taxon>
        <taxon>Streptomyces</taxon>
    </lineage>
</organism>
<evidence type="ECO:0000313" key="3">
    <source>
        <dbReference type="Proteomes" id="UP001432039"/>
    </source>
</evidence>
<accession>A0ABZ1TMN8</accession>
<reference evidence="2" key="1">
    <citation type="submission" date="2022-10" db="EMBL/GenBank/DDBJ databases">
        <title>The complete genomes of actinobacterial strains from the NBC collection.</title>
        <authorList>
            <person name="Joergensen T.S."/>
            <person name="Alvarez Arevalo M."/>
            <person name="Sterndorff E.B."/>
            <person name="Faurdal D."/>
            <person name="Vuksanovic O."/>
            <person name="Mourched A.-S."/>
            <person name="Charusanti P."/>
            <person name="Shaw S."/>
            <person name="Blin K."/>
            <person name="Weber T."/>
        </authorList>
    </citation>
    <scope>NUCLEOTIDE SEQUENCE</scope>
    <source>
        <strain evidence="2">NBC_00248</strain>
    </source>
</reference>
<dbReference type="Proteomes" id="UP001432039">
    <property type="component" value="Chromosome"/>
</dbReference>
<sequence length="52" mass="5882">MTIRRSALRRFLEHPAGQFAVVTVLMLALFALINLGVTYDLDAVFGGHWMVY</sequence>
<protein>
    <recommendedName>
        <fullName evidence="4">ABC transporter permease</fullName>
    </recommendedName>
</protein>
<proteinExistence type="predicted"/>
<evidence type="ECO:0000256" key="1">
    <source>
        <dbReference type="SAM" id="Phobius"/>
    </source>
</evidence>
<dbReference type="EMBL" id="CP108090">
    <property type="protein sequence ID" value="WUQ17069.1"/>
    <property type="molecule type" value="Genomic_DNA"/>
</dbReference>
<keyword evidence="3" id="KW-1185">Reference proteome</keyword>
<dbReference type="RefSeq" id="WP_328965301.1">
    <property type="nucleotide sequence ID" value="NZ_CP108090.1"/>
</dbReference>
<evidence type="ECO:0000313" key="2">
    <source>
        <dbReference type="EMBL" id="WUQ17069.1"/>
    </source>
</evidence>